<dbReference type="Proteomes" id="UP000093523">
    <property type="component" value="Unassembled WGS sequence"/>
</dbReference>
<dbReference type="Pfam" id="PF00672">
    <property type="entry name" value="HAMP"/>
    <property type="match status" value="1"/>
</dbReference>
<keyword evidence="1" id="KW-1133">Transmembrane helix</keyword>
<dbReference type="Gene3D" id="3.30.450.20">
    <property type="entry name" value="PAS domain"/>
    <property type="match status" value="2"/>
</dbReference>
<feature type="transmembrane region" description="Helical" evidence="1">
    <location>
        <begin position="162"/>
        <end position="181"/>
    </location>
</feature>
<reference evidence="5 6" key="1">
    <citation type="submission" date="2016-06" db="EMBL/GenBank/DDBJ databases">
        <authorList>
            <person name="Kjaerup R.B."/>
            <person name="Dalgaard T.S."/>
            <person name="Juul-Madsen H.R."/>
        </authorList>
    </citation>
    <scope>NUCLEOTIDE SEQUENCE [LARGE SCALE GENOMIC DNA]</scope>
    <source>
        <strain evidence="5 6">1S159</strain>
    </source>
</reference>
<name>A0A1B9NTS6_ALILO</name>
<dbReference type="InterPro" id="IPR033417">
    <property type="entry name" value="CHASE8"/>
</dbReference>
<dbReference type="PROSITE" id="PS50887">
    <property type="entry name" value="GGDEF"/>
    <property type="match status" value="1"/>
</dbReference>
<evidence type="ECO:0000256" key="1">
    <source>
        <dbReference type="SAM" id="Phobius"/>
    </source>
</evidence>
<dbReference type="STRING" id="688.A6E04_19865"/>
<proteinExistence type="predicted"/>
<dbReference type="SMART" id="SM00304">
    <property type="entry name" value="HAMP"/>
    <property type="match status" value="1"/>
</dbReference>
<dbReference type="PROSITE" id="PS50885">
    <property type="entry name" value="HAMP"/>
    <property type="match status" value="1"/>
</dbReference>
<dbReference type="EMBL" id="MAJU01000031">
    <property type="protein sequence ID" value="OCH17111.1"/>
    <property type="molecule type" value="Genomic_DNA"/>
</dbReference>
<dbReference type="CDD" id="cd06225">
    <property type="entry name" value="HAMP"/>
    <property type="match status" value="1"/>
</dbReference>
<evidence type="ECO:0000259" key="2">
    <source>
        <dbReference type="PROSITE" id="PS50112"/>
    </source>
</evidence>
<dbReference type="SMART" id="SM00091">
    <property type="entry name" value="PAS"/>
    <property type="match status" value="2"/>
</dbReference>
<feature type="transmembrane region" description="Helical" evidence="1">
    <location>
        <begin position="13"/>
        <end position="34"/>
    </location>
</feature>
<feature type="domain" description="HAMP" evidence="3">
    <location>
        <begin position="186"/>
        <end position="239"/>
    </location>
</feature>
<dbReference type="NCBIfam" id="TIGR00229">
    <property type="entry name" value="sensory_box"/>
    <property type="match status" value="1"/>
</dbReference>
<dbReference type="InterPro" id="IPR000160">
    <property type="entry name" value="GGDEF_dom"/>
</dbReference>
<keyword evidence="1" id="KW-0812">Transmembrane</keyword>
<dbReference type="Pfam" id="PF17152">
    <property type="entry name" value="CHASE8"/>
    <property type="match status" value="1"/>
</dbReference>
<dbReference type="RefSeq" id="WP_065612196.1">
    <property type="nucleotide sequence ID" value="NZ_CAWMPN010000031.1"/>
</dbReference>
<dbReference type="PANTHER" id="PTHR44757">
    <property type="entry name" value="DIGUANYLATE CYCLASE DGCP"/>
    <property type="match status" value="1"/>
</dbReference>
<dbReference type="InterPro" id="IPR035965">
    <property type="entry name" value="PAS-like_dom_sf"/>
</dbReference>
<dbReference type="Pfam" id="PF13188">
    <property type="entry name" value="PAS_8"/>
    <property type="match status" value="1"/>
</dbReference>
<evidence type="ECO:0000313" key="5">
    <source>
        <dbReference type="EMBL" id="OCH17111.1"/>
    </source>
</evidence>
<dbReference type="SMART" id="SM00267">
    <property type="entry name" value="GGDEF"/>
    <property type="match status" value="1"/>
</dbReference>
<evidence type="ECO:0000259" key="3">
    <source>
        <dbReference type="PROSITE" id="PS50885"/>
    </source>
</evidence>
<protein>
    <submittedName>
        <fullName evidence="5">Diguanylate cyclase</fullName>
    </submittedName>
</protein>
<dbReference type="OrthoDB" id="9812260at2"/>
<comment type="caution">
    <text evidence="5">The sequence shown here is derived from an EMBL/GenBank/DDBJ whole genome shotgun (WGS) entry which is preliminary data.</text>
</comment>
<dbReference type="AlphaFoldDB" id="A0A1B9NTS6"/>
<dbReference type="InterPro" id="IPR043128">
    <property type="entry name" value="Rev_trsase/Diguanyl_cyclase"/>
</dbReference>
<sequence length="650" mass="73862">MKWIEGASLRQKLSFPIIAFTMILFVVFQGYHYVNTYNIQKDNLINRIKVLGNGVGVNLQSALRLNDDIAATKVLHAFSADSEILQVLLLKNDGTSFAEYRKNNQVAQAPNKELQRRLSVDGFAIGDHSVYLFMPVLLNNEKIASIRLIASKDELNRTRDEALNISFTMFSLIIVCGYLFIVKIQQWIITPVTNLNKAMQGIINRGEFTVRPCVTIHDEVGDLTLSFNKMADRLEERQKQLSFVLNKVEQERDFGEQIITAVQHGLFAVDRQGKILLSNDASKRLFSTITYHHLVDQYFLDIVKPVESKTLLTIIENCTEVDDVLIQTTSGSALQITTRILANKNELLFSIIDVTEAIKSRTQQKLAANVFKNSQDGILIFDVKGSLTLMNPAFTEMFGYEMRELSDLSMKVLFDSYLFSTLTNLIIESLYKFGQWHGEVLETNKFGVKLPLYIKACKILDDEQHDQESYIFIFTNLSDIKEKERLDHLAHHDLLTGLPNRSKFYNEANQSLIIDGDVGLCYLDLDGFKHINDTYGHDAGDEVLRVIAKRLENMVRAKDIACRLAGDEFVLFINPVIDKNQLIELADKVITSIQLPIYHQGTILFVGASIGITIATYQENRNLDKLLKESDRAMYEAKLSGKGRYAFHIM</sequence>
<dbReference type="Gene3D" id="3.30.70.270">
    <property type="match status" value="1"/>
</dbReference>
<dbReference type="InterPro" id="IPR000014">
    <property type="entry name" value="PAS"/>
</dbReference>
<dbReference type="SUPFAM" id="SSF55073">
    <property type="entry name" value="Nucleotide cyclase"/>
    <property type="match status" value="1"/>
</dbReference>
<dbReference type="GO" id="GO:0016020">
    <property type="term" value="C:membrane"/>
    <property type="evidence" value="ECO:0007669"/>
    <property type="project" value="InterPro"/>
</dbReference>
<accession>A0A1B9NTS6</accession>
<feature type="domain" description="GGDEF" evidence="4">
    <location>
        <begin position="516"/>
        <end position="650"/>
    </location>
</feature>
<feature type="domain" description="PAS" evidence="2">
    <location>
        <begin position="363"/>
        <end position="405"/>
    </location>
</feature>
<dbReference type="PROSITE" id="PS50112">
    <property type="entry name" value="PAS"/>
    <property type="match status" value="1"/>
</dbReference>
<gene>
    <name evidence="5" type="ORF">A6E04_19865</name>
</gene>
<organism evidence="5 6">
    <name type="scientific">Aliivibrio logei</name>
    <name type="common">Vibrio logei</name>
    <dbReference type="NCBI Taxonomy" id="688"/>
    <lineage>
        <taxon>Bacteria</taxon>
        <taxon>Pseudomonadati</taxon>
        <taxon>Pseudomonadota</taxon>
        <taxon>Gammaproteobacteria</taxon>
        <taxon>Vibrionales</taxon>
        <taxon>Vibrionaceae</taxon>
        <taxon>Aliivibrio</taxon>
    </lineage>
</organism>
<dbReference type="Gene3D" id="6.10.340.10">
    <property type="match status" value="1"/>
</dbReference>
<evidence type="ECO:0000313" key="6">
    <source>
        <dbReference type="Proteomes" id="UP000093523"/>
    </source>
</evidence>
<keyword evidence="1" id="KW-0472">Membrane</keyword>
<dbReference type="SUPFAM" id="SSF158472">
    <property type="entry name" value="HAMP domain-like"/>
    <property type="match status" value="1"/>
</dbReference>
<dbReference type="SUPFAM" id="SSF55785">
    <property type="entry name" value="PYP-like sensor domain (PAS domain)"/>
    <property type="match status" value="1"/>
</dbReference>
<dbReference type="GO" id="GO:0007165">
    <property type="term" value="P:signal transduction"/>
    <property type="evidence" value="ECO:0007669"/>
    <property type="project" value="InterPro"/>
</dbReference>
<dbReference type="PANTHER" id="PTHR44757:SF2">
    <property type="entry name" value="BIOFILM ARCHITECTURE MAINTENANCE PROTEIN MBAA"/>
    <property type="match status" value="1"/>
</dbReference>
<dbReference type="InterPro" id="IPR029787">
    <property type="entry name" value="Nucleotide_cyclase"/>
</dbReference>
<dbReference type="InterPro" id="IPR052155">
    <property type="entry name" value="Biofilm_reg_signaling"/>
</dbReference>
<dbReference type="InterPro" id="IPR003660">
    <property type="entry name" value="HAMP_dom"/>
</dbReference>
<dbReference type="NCBIfam" id="TIGR00254">
    <property type="entry name" value="GGDEF"/>
    <property type="match status" value="1"/>
</dbReference>
<dbReference type="CDD" id="cd01949">
    <property type="entry name" value="GGDEF"/>
    <property type="match status" value="1"/>
</dbReference>
<evidence type="ECO:0000259" key="4">
    <source>
        <dbReference type="PROSITE" id="PS50887"/>
    </source>
</evidence>
<dbReference type="Pfam" id="PF00990">
    <property type="entry name" value="GGDEF"/>
    <property type="match status" value="1"/>
</dbReference>